<keyword evidence="8" id="KW-0408">Iron</keyword>
<organism evidence="10 11">
    <name type="scientific">Desulfotomaculum copahuensis</name>
    <dbReference type="NCBI Taxonomy" id="1838280"/>
    <lineage>
        <taxon>Bacteria</taxon>
        <taxon>Bacillati</taxon>
        <taxon>Bacillota</taxon>
        <taxon>Clostridia</taxon>
        <taxon>Eubacteriales</taxon>
        <taxon>Desulfotomaculaceae</taxon>
        <taxon>Desulfotomaculum</taxon>
    </lineage>
</organism>
<evidence type="ECO:0000256" key="8">
    <source>
        <dbReference type="PIRSR" id="PIRSR601501-1"/>
    </source>
</evidence>
<dbReference type="Gene3D" id="1.10.645.10">
    <property type="entry name" value="Cytochrome-c3 Hydrogenase, chain B"/>
    <property type="match status" value="1"/>
</dbReference>
<dbReference type="Pfam" id="PF00374">
    <property type="entry name" value="NiFeSe_Hases"/>
    <property type="match status" value="2"/>
</dbReference>
<accession>A0A1B7LBP2</accession>
<keyword evidence="6 8" id="KW-0479">Metal-binding</keyword>
<dbReference type="PANTHER" id="PTHR42958">
    <property type="entry name" value="HYDROGENASE-2 LARGE CHAIN"/>
    <property type="match status" value="1"/>
</dbReference>
<dbReference type="GO" id="GO:0016151">
    <property type="term" value="F:nickel cation binding"/>
    <property type="evidence" value="ECO:0007669"/>
    <property type="project" value="InterPro"/>
</dbReference>
<comment type="similarity">
    <text evidence="3 9">Belongs to the [NiFe]/[NiFeSe] hydrogenase large subunit family.</text>
</comment>
<dbReference type="OrthoDB" id="9761717at2"/>
<evidence type="ECO:0000256" key="6">
    <source>
        <dbReference type="ARBA" id="ARBA00022723"/>
    </source>
</evidence>
<evidence type="ECO:0000256" key="4">
    <source>
        <dbReference type="ARBA" id="ARBA00011771"/>
    </source>
</evidence>
<feature type="binding site" evidence="8">
    <location>
        <position position="41"/>
    </location>
    <ligand>
        <name>Mg(2+)</name>
        <dbReference type="ChEBI" id="CHEBI:18420"/>
    </ligand>
</feature>
<protein>
    <submittedName>
        <fullName evidence="10">Nickel-dependent hydrogenase large subunit</fullName>
    </submittedName>
</protein>
<dbReference type="EMBL" id="LYVF01000186">
    <property type="protein sequence ID" value="OAT79946.1"/>
    <property type="molecule type" value="Genomic_DNA"/>
</dbReference>
<dbReference type="SUPFAM" id="SSF56762">
    <property type="entry name" value="HydB/Nqo4-like"/>
    <property type="match status" value="1"/>
</dbReference>
<comment type="subunit">
    <text evidence="4">Heterodimer of a large and a small subunit.</text>
</comment>
<dbReference type="InterPro" id="IPR001501">
    <property type="entry name" value="Ni-dep_hyd_lsu"/>
</dbReference>
<evidence type="ECO:0000256" key="7">
    <source>
        <dbReference type="ARBA" id="ARBA00023002"/>
    </source>
</evidence>
<comment type="caution">
    <text evidence="10">The sequence shown here is derived from an EMBL/GenBank/DDBJ whole genome shotgun (WGS) entry which is preliminary data.</text>
</comment>
<comment type="cofactor">
    <cofactor evidence="8">
        <name>Fe cation</name>
        <dbReference type="ChEBI" id="CHEBI:24875"/>
    </cofactor>
</comment>
<evidence type="ECO:0000256" key="5">
    <source>
        <dbReference type="ARBA" id="ARBA00022596"/>
    </source>
</evidence>
<evidence type="ECO:0000256" key="3">
    <source>
        <dbReference type="ARBA" id="ARBA00009292"/>
    </source>
</evidence>
<comment type="cofactor">
    <cofactor evidence="1 8">
        <name>Ni(2+)</name>
        <dbReference type="ChEBI" id="CHEBI:49786"/>
    </cofactor>
</comment>
<keyword evidence="5 8" id="KW-0533">Nickel</keyword>
<dbReference type="GO" id="GO:0008901">
    <property type="term" value="F:ferredoxin hydrogenase activity"/>
    <property type="evidence" value="ECO:0007669"/>
    <property type="project" value="InterPro"/>
</dbReference>
<dbReference type="Proteomes" id="UP000078532">
    <property type="component" value="Unassembled WGS sequence"/>
</dbReference>
<name>A0A1B7LBP2_9FIRM</name>
<evidence type="ECO:0000313" key="11">
    <source>
        <dbReference type="Proteomes" id="UP000078532"/>
    </source>
</evidence>
<reference evidence="10 11" key="1">
    <citation type="submission" date="2016-04" db="EMBL/GenBank/DDBJ databases">
        <authorList>
            <person name="Evans L.H."/>
            <person name="Alamgir A."/>
            <person name="Owens N."/>
            <person name="Weber N.D."/>
            <person name="Virtaneva K."/>
            <person name="Barbian K."/>
            <person name="Babar A."/>
            <person name="Rosenke K."/>
        </authorList>
    </citation>
    <scope>NUCLEOTIDE SEQUENCE [LARGE SCALE GENOMIC DNA]</scope>
    <source>
        <strain evidence="10 11">LMa1</strain>
    </source>
</reference>
<feature type="binding site" evidence="8">
    <location>
        <position position="448"/>
    </location>
    <ligand>
        <name>Mg(2+)</name>
        <dbReference type="ChEBI" id="CHEBI:18420"/>
    </ligand>
</feature>
<evidence type="ECO:0000256" key="2">
    <source>
        <dbReference type="ARBA" id="ARBA00004196"/>
    </source>
</evidence>
<dbReference type="InterPro" id="IPR050867">
    <property type="entry name" value="NiFe/NiFeSe_hydrgnase_LSU"/>
</dbReference>
<gene>
    <name evidence="10" type="ORF">A6M21_14365</name>
</gene>
<dbReference type="PROSITE" id="PS00508">
    <property type="entry name" value="NI_HGENASE_L_2"/>
    <property type="match status" value="1"/>
</dbReference>
<evidence type="ECO:0000313" key="10">
    <source>
        <dbReference type="EMBL" id="OAT79946.1"/>
    </source>
</evidence>
<dbReference type="PANTHER" id="PTHR42958:SF2">
    <property type="entry name" value="UPTAKE HYDROGENASE LARGE SUBUNIT"/>
    <property type="match status" value="1"/>
</dbReference>
<evidence type="ECO:0000256" key="9">
    <source>
        <dbReference type="RuleBase" id="RU003896"/>
    </source>
</evidence>
<dbReference type="RefSeq" id="WP_066670500.1">
    <property type="nucleotide sequence ID" value="NZ_LYVF01000186.1"/>
</dbReference>
<feature type="binding site" evidence="8">
    <location>
        <position position="445"/>
    </location>
    <ligand>
        <name>Fe cation</name>
        <dbReference type="ChEBI" id="CHEBI:24875"/>
    </ligand>
</feature>
<evidence type="ECO:0000256" key="1">
    <source>
        <dbReference type="ARBA" id="ARBA00001967"/>
    </source>
</evidence>
<dbReference type="STRING" id="1838280.A6M21_14365"/>
<dbReference type="InterPro" id="IPR018194">
    <property type="entry name" value="Ni-dep_hyd_lsu_Ni_BS"/>
</dbReference>
<feature type="binding site" evidence="8">
    <location>
        <position position="63"/>
    </location>
    <ligand>
        <name>Fe cation</name>
        <dbReference type="ChEBI" id="CHEBI:24875"/>
    </ligand>
</feature>
<comment type="subcellular location">
    <subcellularLocation>
        <location evidence="2">Cell envelope</location>
    </subcellularLocation>
</comment>
<dbReference type="InterPro" id="IPR029014">
    <property type="entry name" value="NiFe-Hase_large"/>
</dbReference>
<dbReference type="GO" id="GO:0030313">
    <property type="term" value="C:cell envelope"/>
    <property type="evidence" value="ECO:0007669"/>
    <property type="project" value="UniProtKB-SubCell"/>
</dbReference>
<keyword evidence="7 9" id="KW-0560">Oxidoreductase</keyword>
<feature type="binding site" evidence="8">
    <location>
        <position position="60"/>
    </location>
    <ligand>
        <name>Ni(2+)</name>
        <dbReference type="ChEBI" id="CHEBI:49786"/>
    </ligand>
</feature>
<feature type="binding site" evidence="8">
    <location>
        <position position="63"/>
    </location>
    <ligand>
        <name>Ni(2+)</name>
        <dbReference type="ChEBI" id="CHEBI:49786"/>
    </ligand>
</feature>
<sequence length="462" mass="51594">MQRIMFSPVTRLSGLLSVEVFVDQNRVVEANAGSTMFRGFEWAMRNRQVSDAVYMTQRVCGICSLAHGAAASYLLDEMYDHDLTENAQYLRNIMYAADFLQNHIRHFYLFSLPDFVRMPGRPPFHGQNLTDARLNARDNQRLVENYFNAVKAAQQSHEILALFGGKAPHQHSFVHGGVAVSPTADKITQALALCKEIRAFIRNHMVPDTGLIARVYNDYYHIGVTPRCLLSFGLFKFGPKNDRVLWPGGVLYQDQLTFPRVDQIQEEITSSWFAEAQGELKPAPGKPGAYTWIKSVSYAGRPFQVGPLSRMIITGRYNGGTATMDRICARTLETLLISELMEEWLKAVVPGPPPIRQKSEPVKNEVTALTDAMRGTLLHSARIADGQVISYNIITPTVWNFSPKNSSGQRGPVESALVGTEIPRPDMLLTILGRIIRSFDPCLSCGTHALDVGNNIKLVLRI</sequence>
<keyword evidence="8" id="KW-0460">Magnesium</keyword>
<dbReference type="PROSITE" id="PS00507">
    <property type="entry name" value="NI_HGENASE_L_1"/>
    <property type="match status" value="1"/>
</dbReference>
<feature type="binding site" evidence="8">
    <location>
        <position position="393"/>
    </location>
    <ligand>
        <name>Mg(2+)</name>
        <dbReference type="ChEBI" id="CHEBI:18420"/>
    </ligand>
</feature>
<proteinExistence type="inferred from homology"/>
<feature type="binding site" evidence="8">
    <location>
        <position position="442"/>
    </location>
    <ligand>
        <name>Ni(2+)</name>
        <dbReference type="ChEBI" id="CHEBI:49786"/>
    </ligand>
</feature>
<dbReference type="AlphaFoldDB" id="A0A1B7LBP2"/>
<keyword evidence="11" id="KW-1185">Reference proteome</keyword>